<reference evidence="5" key="1">
    <citation type="submission" date="2019-08" db="EMBL/GenBank/DDBJ databases">
        <authorList>
            <person name="Kucharzyk K."/>
            <person name="Murdoch R.W."/>
            <person name="Higgins S."/>
            <person name="Loffler F."/>
        </authorList>
    </citation>
    <scope>NUCLEOTIDE SEQUENCE</scope>
</reference>
<evidence type="ECO:0000256" key="2">
    <source>
        <dbReference type="ARBA" id="ARBA00022573"/>
    </source>
</evidence>
<dbReference type="GO" id="GO:0009236">
    <property type="term" value="P:cobalamin biosynthetic process"/>
    <property type="evidence" value="ECO:0007669"/>
    <property type="project" value="UniProtKB-UniPathway"/>
</dbReference>
<dbReference type="SUPFAM" id="SSF52540">
    <property type="entry name" value="P-loop containing nucleoside triphosphate hydrolases"/>
    <property type="match status" value="1"/>
</dbReference>
<dbReference type="HAMAP" id="MF_00028">
    <property type="entry name" value="CobQ"/>
    <property type="match status" value="1"/>
</dbReference>
<dbReference type="UniPathway" id="UPA00148"/>
<dbReference type="PANTHER" id="PTHR21343">
    <property type="entry name" value="DETHIOBIOTIN SYNTHETASE"/>
    <property type="match status" value="1"/>
</dbReference>
<accession>A0A644VR03</accession>
<organism evidence="5">
    <name type="scientific">bioreactor metagenome</name>
    <dbReference type="NCBI Taxonomy" id="1076179"/>
    <lineage>
        <taxon>unclassified sequences</taxon>
        <taxon>metagenomes</taxon>
        <taxon>ecological metagenomes</taxon>
    </lineage>
</organism>
<evidence type="ECO:0000256" key="1">
    <source>
        <dbReference type="ARBA" id="ARBA00004953"/>
    </source>
</evidence>
<evidence type="ECO:0000259" key="4">
    <source>
        <dbReference type="Pfam" id="PF01656"/>
    </source>
</evidence>
<dbReference type="PANTHER" id="PTHR21343:SF1">
    <property type="entry name" value="COBYRIC ACID SYNTHASE"/>
    <property type="match status" value="1"/>
</dbReference>
<proteinExistence type="inferred from homology"/>
<dbReference type="NCBIfam" id="NF001989">
    <property type="entry name" value="PRK00784.1"/>
    <property type="match status" value="1"/>
</dbReference>
<comment type="caution">
    <text evidence="5">The sequence shown here is derived from an EMBL/GenBank/DDBJ whole genome shotgun (WGS) entry which is preliminary data.</text>
</comment>
<dbReference type="GO" id="GO:0003824">
    <property type="term" value="F:catalytic activity"/>
    <property type="evidence" value="ECO:0007669"/>
    <property type="project" value="InterPro"/>
</dbReference>
<gene>
    <name evidence="5" type="primary">cobQ_11</name>
    <name evidence="5" type="ORF">SDC9_39923</name>
</gene>
<dbReference type="InterPro" id="IPR004459">
    <property type="entry name" value="CobQ_synth"/>
</dbReference>
<dbReference type="Gene3D" id="3.40.50.300">
    <property type="entry name" value="P-loop containing nucleotide triphosphate hydrolases"/>
    <property type="match status" value="1"/>
</dbReference>
<dbReference type="Pfam" id="PF01656">
    <property type="entry name" value="CbiA"/>
    <property type="match status" value="1"/>
</dbReference>
<dbReference type="EMBL" id="VSSQ01000402">
    <property type="protein sequence ID" value="MPL93776.1"/>
    <property type="molecule type" value="Genomic_DNA"/>
</dbReference>
<dbReference type="InterPro" id="IPR027417">
    <property type="entry name" value="P-loop_NTPase"/>
</dbReference>
<evidence type="ECO:0000313" key="5">
    <source>
        <dbReference type="EMBL" id="MPL93776.1"/>
    </source>
</evidence>
<feature type="domain" description="CobQ/CobB/MinD/ParA nucleotide binding" evidence="4">
    <location>
        <begin position="5"/>
        <end position="223"/>
    </location>
</feature>
<keyword evidence="2" id="KW-0169">Cobalamin biosynthesis</keyword>
<evidence type="ECO:0000256" key="3">
    <source>
        <dbReference type="ARBA" id="ARBA00022962"/>
    </source>
</evidence>
<dbReference type="InterPro" id="IPR002586">
    <property type="entry name" value="CobQ/CobB/MinD/ParA_Nub-bd_dom"/>
</dbReference>
<comment type="pathway">
    <text evidence="1">Cofactor biosynthesis; adenosylcobalamin biosynthesis.</text>
</comment>
<sequence>MAKKLMIQGTTSNVGKTTLTAGLCRILAQDGHRVAPFKPQNLASAAYITKSGDRIGIGQAVQAEAAGIEPDGRMNPVLVKPCGAGTEVCIRGKPVPGIKKYGEMVQLMPEVLSAFRSLEEEYEYIIIEGAGAAAELNLMDRDISNMGFAKEISAPVIVVGDIERGGVFASLYGTFGLFDDAAKKLVRGFVINRLSGDPKHLGTGPSRLTELTGVPVLGVVPKLDIHLQEEDIPGPVPRDDSLLADKSYREHQLDLLADALRESLDMDALYKILEENQ</sequence>
<protein>
    <submittedName>
        <fullName evidence="5">Cobyric acid synthase</fullName>
    </submittedName>
</protein>
<dbReference type="AlphaFoldDB" id="A0A644VR03"/>
<name>A0A644VR03_9ZZZZ</name>
<keyword evidence="3" id="KW-0315">Glutamine amidotransferase</keyword>